<feature type="region of interest" description="Disordered" evidence="2">
    <location>
        <begin position="57"/>
        <end position="86"/>
    </location>
</feature>
<evidence type="ECO:0008006" key="5">
    <source>
        <dbReference type="Google" id="ProtNLM"/>
    </source>
</evidence>
<keyword evidence="1" id="KW-0175">Coiled coil</keyword>
<feature type="compositionally biased region" description="Basic and acidic residues" evidence="2">
    <location>
        <begin position="287"/>
        <end position="298"/>
    </location>
</feature>
<accession>A0ABT8T6S0</accession>
<dbReference type="EMBL" id="JAULJQ010000005">
    <property type="protein sequence ID" value="MDO2409396.1"/>
    <property type="molecule type" value="Genomic_DNA"/>
</dbReference>
<evidence type="ECO:0000256" key="2">
    <source>
        <dbReference type="SAM" id="MobiDB-lite"/>
    </source>
</evidence>
<feature type="compositionally biased region" description="Basic and acidic residues" evidence="2">
    <location>
        <begin position="598"/>
        <end position="612"/>
    </location>
</feature>
<protein>
    <recommendedName>
        <fullName evidence="5">Large polyvalent protein-associated domain-containing protein</fullName>
    </recommendedName>
</protein>
<keyword evidence="4" id="KW-1185">Reference proteome</keyword>
<evidence type="ECO:0000313" key="4">
    <source>
        <dbReference type="Proteomes" id="UP001171111"/>
    </source>
</evidence>
<evidence type="ECO:0000256" key="1">
    <source>
        <dbReference type="SAM" id="Coils"/>
    </source>
</evidence>
<organism evidence="3 4">
    <name type="scientific">Campylobacter magnus</name>
    <dbReference type="NCBI Taxonomy" id="3026462"/>
    <lineage>
        <taxon>Bacteria</taxon>
        <taxon>Pseudomonadati</taxon>
        <taxon>Campylobacterota</taxon>
        <taxon>Epsilonproteobacteria</taxon>
        <taxon>Campylobacterales</taxon>
        <taxon>Campylobacteraceae</taxon>
        <taxon>Campylobacter</taxon>
    </lineage>
</organism>
<feature type="region of interest" description="Disordered" evidence="2">
    <location>
        <begin position="591"/>
        <end position="612"/>
    </location>
</feature>
<proteinExistence type="predicted"/>
<feature type="region of interest" description="Disordered" evidence="2">
    <location>
        <begin position="274"/>
        <end position="298"/>
    </location>
</feature>
<feature type="compositionally biased region" description="Basic and acidic residues" evidence="2">
    <location>
        <begin position="76"/>
        <end position="86"/>
    </location>
</feature>
<comment type="caution">
    <text evidence="3">The sequence shown here is derived from an EMBL/GenBank/DDBJ whole genome shotgun (WGS) entry which is preliminary data.</text>
</comment>
<dbReference type="RefSeq" id="WP_302244277.1">
    <property type="nucleotide sequence ID" value="NZ_JAULJQ010000005.1"/>
</dbReference>
<gene>
    <name evidence="3" type="ORF">Q2362_04690</name>
</gene>
<sequence length="612" mass="72344">MKKILEDDFEFRTKTIYLSKQKATQIKQNLEPNFIYNSTPKFSRANISYPKNFTERVNKNRGSSANIRKAKSNSQKHNERNEEKEPKYFLPLEYRQENETWDCGISEQELFEQELQKYNEIKKGYNGKRPAFENCKWEMIINLNNTHDMADCQKVANYVANKFNFHSTRIAIHRDEGRLIDLDNADDKTNTLILTGKRKNCYKDENSKKYYWDKELSKEINVGVVYNYHAHLNFLTIKDAKQNMRRAYIKREDLSELQTKLAIMLDMPRGEIIKESERSSDKKHRSGREYAKEQHEQQETLLNLKEQKEILEIERKASVGNNYTKEYFRELKRLATKELKSKDELEKEIKELKIKHDKFYSSKDYTKALENKIIELNNDKNDLLGIIKQTSDNFIELAEETKKDAREKLEKAELENWLMKEVVKNDYFVKNRINEKFEIHGIEPIENEADKQRRERRNFIQSYNQEVKTMPEYVEMSKNRDIEKTGKKVVLTQIQKDRALVQFAEVLKENNIIVKEPLVADGALHKLPCVGDRWGENSGAYRLDLDSSPAGFIQIIKRGVMIEWDYNDNKTISEEQIQAYKALGQAELNAKNTTEQISQEKSKTHQKNDYGR</sequence>
<reference evidence="3 4" key="1">
    <citation type="submission" date="2023-06" db="EMBL/GenBank/DDBJ databases">
        <title>Campylobacter magnum sp. nov., isolated from cecal contents of domestic pigs (Sus scrofa domesticus).</title>
        <authorList>
            <person name="Papic B."/>
            <person name="Gruntar I."/>
        </authorList>
    </citation>
    <scope>NUCLEOTIDE SEQUENCE [LARGE SCALE GENOMIC DNA]</scope>
    <source>
        <strain evidence="4">34484-21</strain>
    </source>
</reference>
<feature type="coiled-coil region" evidence="1">
    <location>
        <begin position="395"/>
        <end position="422"/>
    </location>
</feature>
<dbReference type="Proteomes" id="UP001171111">
    <property type="component" value="Unassembled WGS sequence"/>
</dbReference>
<name>A0ABT8T6S0_9BACT</name>
<evidence type="ECO:0000313" key="3">
    <source>
        <dbReference type="EMBL" id="MDO2409396.1"/>
    </source>
</evidence>